<dbReference type="GO" id="GO:0046933">
    <property type="term" value="F:proton-transporting ATP synthase activity, rotational mechanism"/>
    <property type="evidence" value="ECO:0007669"/>
    <property type="project" value="TreeGrafter"/>
</dbReference>
<dbReference type="PANTHER" id="PTHR28161:SF1">
    <property type="entry name" value="ATP SYNTHASE SUBUNIT F, MITOCHONDRIAL"/>
    <property type="match status" value="1"/>
</dbReference>
<dbReference type="Proteomes" id="UP000789405">
    <property type="component" value="Unassembled WGS sequence"/>
</dbReference>
<accession>A0A9N8WKC4</accession>
<organism evidence="1 2">
    <name type="scientific">Dentiscutata erythropus</name>
    <dbReference type="NCBI Taxonomy" id="1348616"/>
    <lineage>
        <taxon>Eukaryota</taxon>
        <taxon>Fungi</taxon>
        <taxon>Fungi incertae sedis</taxon>
        <taxon>Mucoromycota</taxon>
        <taxon>Glomeromycotina</taxon>
        <taxon>Glomeromycetes</taxon>
        <taxon>Diversisporales</taxon>
        <taxon>Gigasporaceae</taxon>
        <taxon>Dentiscutata</taxon>
    </lineage>
</organism>
<dbReference type="Pfam" id="PF10791">
    <property type="entry name" value="F1F0-ATPsyn_F"/>
    <property type="match status" value="1"/>
</dbReference>
<dbReference type="OrthoDB" id="5561579at2759"/>
<dbReference type="AlphaFoldDB" id="A0A9N8WKC4"/>
<name>A0A9N8WKC4_9GLOM</name>
<reference evidence="1" key="1">
    <citation type="submission" date="2021-06" db="EMBL/GenBank/DDBJ databases">
        <authorList>
            <person name="Kallberg Y."/>
            <person name="Tangrot J."/>
            <person name="Rosling A."/>
        </authorList>
    </citation>
    <scope>NUCLEOTIDE SEQUENCE</scope>
    <source>
        <strain evidence="1">MA453B</strain>
    </source>
</reference>
<evidence type="ECO:0000313" key="2">
    <source>
        <dbReference type="Proteomes" id="UP000789405"/>
    </source>
</evidence>
<dbReference type="PANTHER" id="PTHR28161">
    <property type="entry name" value="ATP SYNTHASE SUBUNIT F, MITOCHONDRIAL"/>
    <property type="match status" value="1"/>
</dbReference>
<dbReference type="EMBL" id="CAJVPY010000800">
    <property type="protein sequence ID" value="CAG8492609.1"/>
    <property type="molecule type" value="Genomic_DNA"/>
</dbReference>
<dbReference type="InterPro" id="IPR019727">
    <property type="entry name" value="ATP_synth_F0_fsu_mt_fun"/>
</dbReference>
<protein>
    <submittedName>
        <fullName evidence="1">16274_t:CDS:1</fullName>
    </submittedName>
</protein>
<keyword evidence="2" id="KW-1185">Reference proteome</keyword>
<sequence>MSSTKSLIPPKLSVSGITGGAAAFSQLGDLYSKLPKGPLVEGIPHTMPRLLGRYWYRYIRTSSPAPLLHIILGVGLVSYAIDYELHLSKIQSNSNLPSSKRSTKFKVARLAYQSSHEMNVRANAN</sequence>
<evidence type="ECO:0000313" key="1">
    <source>
        <dbReference type="EMBL" id="CAG8492609.1"/>
    </source>
</evidence>
<proteinExistence type="predicted"/>
<gene>
    <name evidence="1" type="ORF">DERYTH_LOCUS2492</name>
</gene>
<feature type="non-terminal residue" evidence="1">
    <location>
        <position position="125"/>
    </location>
</feature>
<comment type="caution">
    <text evidence="1">The sequence shown here is derived from an EMBL/GenBank/DDBJ whole genome shotgun (WGS) entry which is preliminary data.</text>
</comment>